<evidence type="ECO:0000313" key="1">
    <source>
        <dbReference type="EMBL" id="KZV78077.1"/>
    </source>
</evidence>
<name>A0A166MIR1_EXIGL</name>
<evidence type="ECO:0000313" key="2">
    <source>
        <dbReference type="Proteomes" id="UP000077266"/>
    </source>
</evidence>
<proteinExistence type="predicted"/>
<reference evidence="1 2" key="1">
    <citation type="journal article" date="2016" name="Mol. Biol. Evol.">
        <title>Comparative Genomics of Early-Diverging Mushroom-Forming Fungi Provides Insights into the Origins of Lignocellulose Decay Capabilities.</title>
        <authorList>
            <person name="Nagy L.G."/>
            <person name="Riley R."/>
            <person name="Tritt A."/>
            <person name="Adam C."/>
            <person name="Daum C."/>
            <person name="Floudas D."/>
            <person name="Sun H."/>
            <person name="Yadav J.S."/>
            <person name="Pangilinan J."/>
            <person name="Larsson K.H."/>
            <person name="Matsuura K."/>
            <person name="Barry K."/>
            <person name="Labutti K."/>
            <person name="Kuo R."/>
            <person name="Ohm R.A."/>
            <person name="Bhattacharya S.S."/>
            <person name="Shirouzu T."/>
            <person name="Yoshinaga Y."/>
            <person name="Martin F.M."/>
            <person name="Grigoriev I.V."/>
            <person name="Hibbett D.S."/>
        </authorList>
    </citation>
    <scope>NUCLEOTIDE SEQUENCE [LARGE SCALE GENOMIC DNA]</scope>
    <source>
        <strain evidence="1 2">HHB12029</strain>
    </source>
</reference>
<sequence length="76" mass="8125">MSTHKDKGYDSASLTSVDIVLADDADLDAVHRNPGGAPIEDESPIGVEVGWWTAVFLNFSQMIGTGIFCEGFIVLP</sequence>
<organism evidence="1 2">
    <name type="scientific">Exidia glandulosa HHB12029</name>
    <dbReference type="NCBI Taxonomy" id="1314781"/>
    <lineage>
        <taxon>Eukaryota</taxon>
        <taxon>Fungi</taxon>
        <taxon>Dikarya</taxon>
        <taxon>Basidiomycota</taxon>
        <taxon>Agaricomycotina</taxon>
        <taxon>Agaricomycetes</taxon>
        <taxon>Auriculariales</taxon>
        <taxon>Exidiaceae</taxon>
        <taxon>Exidia</taxon>
    </lineage>
</organism>
<dbReference type="InParanoid" id="A0A166MIR1"/>
<dbReference type="STRING" id="1314781.A0A166MIR1"/>
<gene>
    <name evidence="1" type="ORF">EXIGLDRAFT_784326</name>
</gene>
<accession>A0A166MIR1</accession>
<keyword evidence="2" id="KW-1185">Reference proteome</keyword>
<dbReference type="Proteomes" id="UP000077266">
    <property type="component" value="Unassembled WGS sequence"/>
</dbReference>
<dbReference type="AlphaFoldDB" id="A0A166MIR1"/>
<dbReference type="EMBL" id="KV427146">
    <property type="protein sequence ID" value="KZV78077.1"/>
    <property type="molecule type" value="Genomic_DNA"/>
</dbReference>
<dbReference type="OrthoDB" id="5982228at2759"/>
<protein>
    <submittedName>
        <fullName evidence="1">Uncharacterized protein</fullName>
    </submittedName>
</protein>